<sequence>MFRRLSTLVGSKRAPHRTRENVEDRSRYYDMDNAVASSRPRSPLIDRQCLSPAAERQLQNACLFLSQKIEFPSRWTEFEDPCADHMDASPSSSHFPDLKISSFTIPEHIASVVNGDPAPGSDRSLNEHDSGTLDPEDKMCVDLKEKQELTHGYFVDAFEPERSTVPLTVEEVGKISSSTYEPSFPSHLSREQNPSHESTNLMVENWKDSTSREFPYGISCANDMTTDIRTIQECTTAKMERVDTRLHNSSTLPQSVNRESHPMASSENRSTSPHEQQIMANSQVEGSDRLASPALKNNNPLDTNLQSQTEPPAKQIFKINTNLSPMFDAQTERDLSISPLSYAQSWTSRSPTASKTIIDANGLEKVMTPIEEQQRRLGLQRAVMEKMSGGCTVPTSPNTNRAAAAIHSNFSPIKPTAPTSPTWGMASTKEQSTTYRPADTNKLDEQTKTTLVRKLSRLTLGKKKSVPKMNNVLGFNAIVEAR</sequence>
<evidence type="ECO:0000313" key="2">
    <source>
        <dbReference type="EMBL" id="PGG99590.1"/>
    </source>
</evidence>
<feature type="region of interest" description="Disordered" evidence="1">
    <location>
        <begin position="114"/>
        <end position="135"/>
    </location>
</feature>
<feature type="compositionally biased region" description="Polar residues" evidence="1">
    <location>
        <begin position="247"/>
        <end position="285"/>
    </location>
</feature>
<dbReference type="AlphaFoldDB" id="A0A2B7WT07"/>
<evidence type="ECO:0000313" key="3">
    <source>
        <dbReference type="Proteomes" id="UP000224080"/>
    </source>
</evidence>
<feature type="compositionally biased region" description="Polar residues" evidence="1">
    <location>
        <begin position="295"/>
        <end position="310"/>
    </location>
</feature>
<feature type="region of interest" description="Disordered" evidence="1">
    <location>
        <begin position="1"/>
        <end position="22"/>
    </location>
</feature>
<name>A0A2B7WT07_9EURO</name>
<comment type="caution">
    <text evidence="2">The sequence shown here is derived from an EMBL/GenBank/DDBJ whole genome shotgun (WGS) entry which is preliminary data.</text>
</comment>
<dbReference type="Proteomes" id="UP000224080">
    <property type="component" value="Unassembled WGS sequence"/>
</dbReference>
<dbReference type="EMBL" id="PDNC01000099">
    <property type="protein sequence ID" value="PGG99590.1"/>
    <property type="molecule type" value="Genomic_DNA"/>
</dbReference>
<dbReference type="OrthoDB" id="4188313at2759"/>
<feature type="compositionally biased region" description="Basic and acidic residues" evidence="1">
    <location>
        <begin position="124"/>
        <end position="135"/>
    </location>
</feature>
<accession>A0A2B7WT07</accession>
<protein>
    <submittedName>
        <fullName evidence="2">Uncharacterized protein</fullName>
    </submittedName>
</protein>
<keyword evidence="3" id="KW-1185">Reference proteome</keyword>
<reference evidence="2 3" key="1">
    <citation type="submission" date="2017-10" db="EMBL/GenBank/DDBJ databases">
        <title>Comparative genomics in systemic dimorphic fungi from Ajellomycetaceae.</title>
        <authorList>
            <person name="Munoz J.F."/>
            <person name="Mcewen J.G."/>
            <person name="Clay O.K."/>
            <person name="Cuomo C.A."/>
        </authorList>
    </citation>
    <scope>NUCLEOTIDE SEQUENCE [LARGE SCALE GENOMIC DNA]</scope>
    <source>
        <strain evidence="2 3">UAMH130</strain>
    </source>
</reference>
<feature type="region of interest" description="Disordered" evidence="1">
    <location>
        <begin position="245"/>
        <end position="310"/>
    </location>
</feature>
<feature type="region of interest" description="Disordered" evidence="1">
    <location>
        <begin position="411"/>
        <end position="437"/>
    </location>
</feature>
<proteinExistence type="predicted"/>
<organism evidence="2 3">
    <name type="scientific">Blastomyces parvus</name>
    <dbReference type="NCBI Taxonomy" id="2060905"/>
    <lineage>
        <taxon>Eukaryota</taxon>
        <taxon>Fungi</taxon>
        <taxon>Dikarya</taxon>
        <taxon>Ascomycota</taxon>
        <taxon>Pezizomycotina</taxon>
        <taxon>Eurotiomycetes</taxon>
        <taxon>Eurotiomycetidae</taxon>
        <taxon>Onygenales</taxon>
        <taxon>Ajellomycetaceae</taxon>
        <taxon>Blastomyces</taxon>
    </lineage>
</organism>
<gene>
    <name evidence="2" type="ORF">GX51_06239</name>
</gene>
<evidence type="ECO:0000256" key="1">
    <source>
        <dbReference type="SAM" id="MobiDB-lite"/>
    </source>
</evidence>
<feature type="region of interest" description="Disordered" evidence="1">
    <location>
        <begin position="177"/>
        <end position="199"/>
    </location>
</feature>